<sequence>MTEQYGSLLDYHYDRQLSATIASPEARRSARPGSSKQVTGLIPIGIAADS</sequence>
<accession>A0A1L5PAK1</accession>
<reference evidence="1 2" key="1">
    <citation type="submission" date="2016-09" db="EMBL/GenBank/DDBJ databases">
        <title>The complete genome sequences of Rhizobium gallicum, symbiovars gallicum and phaseoli, symbionts associated to common bean (Phaseolus vulgaris).</title>
        <authorList>
            <person name="Bustos P."/>
            <person name="Santamaria R.I."/>
            <person name="Perez-Carrascal O.M."/>
            <person name="Juarez S."/>
            <person name="Lozano L."/>
            <person name="Martinez-Flores I."/>
            <person name="Martinez-Romero E."/>
            <person name="Cevallos M."/>
            <person name="Romero D."/>
            <person name="Davila G."/>
            <person name="Gonzalez V."/>
        </authorList>
    </citation>
    <scope>NUCLEOTIDE SEQUENCE [LARGE SCALE GENOMIC DNA]</scope>
    <source>
        <strain evidence="1 2">8C-3</strain>
        <plasmid evidence="2">Plasmid prsp8c3a</plasmid>
    </source>
</reference>
<gene>
    <name evidence="1" type="ORF">AM571_PA00306</name>
</gene>
<dbReference type="AlphaFoldDB" id="A0A1L5PAK1"/>
<name>A0A1L5PAK1_RHIET</name>
<keyword evidence="1" id="KW-0614">Plasmid</keyword>
<evidence type="ECO:0000313" key="2">
    <source>
        <dbReference type="Proteomes" id="UP000185109"/>
    </source>
</evidence>
<proteinExistence type="predicted"/>
<dbReference type="EMBL" id="CP017242">
    <property type="protein sequence ID" value="APO77188.1"/>
    <property type="molecule type" value="Genomic_DNA"/>
</dbReference>
<evidence type="ECO:0000313" key="1">
    <source>
        <dbReference type="EMBL" id="APO77188.1"/>
    </source>
</evidence>
<dbReference type="Proteomes" id="UP000185109">
    <property type="component" value="Plasmid pRsp8C3a"/>
</dbReference>
<organism evidence="1 2">
    <name type="scientific">Rhizobium etli 8C-3</name>
    <dbReference type="NCBI Taxonomy" id="538025"/>
    <lineage>
        <taxon>Bacteria</taxon>
        <taxon>Pseudomonadati</taxon>
        <taxon>Pseudomonadota</taxon>
        <taxon>Alphaproteobacteria</taxon>
        <taxon>Hyphomicrobiales</taxon>
        <taxon>Rhizobiaceae</taxon>
        <taxon>Rhizobium/Agrobacterium group</taxon>
        <taxon>Rhizobium</taxon>
    </lineage>
</organism>
<geneLocation type="plasmid" evidence="2">
    <name>prsp8c3a</name>
</geneLocation>
<protein>
    <submittedName>
        <fullName evidence="1">Uncharacterized protein</fullName>
    </submittedName>
</protein>